<dbReference type="InterPro" id="IPR013154">
    <property type="entry name" value="ADH-like_N"/>
</dbReference>
<name>A0ABN0Z8E6_9ACTN</name>
<comment type="caution">
    <text evidence="4">The sequence shown here is derived from an EMBL/GenBank/DDBJ whole genome shotgun (WGS) entry which is preliminary data.</text>
</comment>
<dbReference type="Gene3D" id="3.90.180.10">
    <property type="entry name" value="Medium-chain alcohol dehydrogenases, catalytic domain"/>
    <property type="match status" value="1"/>
</dbReference>
<evidence type="ECO:0000259" key="3">
    <source>
        <dbReference type="SMART" id="SM00829"/>
    </source>
</evidence>
<dbReference type="InterPro" id="IPR013149">
    <property type="entry name" value="ADH-like_C"/>
</dbReference>
<evidence type="ECO:0000256" key="2">
    <source>
        <dbReference type="ARBA" id="ARBA00023002"/>
    </source>
</evidence>
<keyword evidence="5" id="KW-1185">Reference proteome</keyword>
<dbReference type="SUPFAM" id="SSF50129">
    <property type="entry name" value="GroES-like"/>
    <property type="match status" value="1"/>
</dbReference>
<evidence type="ECO:0000313" key="4">
    <source>
        <dbReference type="EMBL" id="GAA0436726.1"/>
    </source>
</evidence>
<dbReference type="Pfam" id="PF00107">
    <property type="entry name" value="ADH_zinc_N"/>
    <property type="match status" value="1"/>
</dbReference>
<sequence length="320" mass="32320">MLFDETGAPEVLRLAELEVGGPGPGEVQVRAEALGLGRADVRFRAGRPPGPAVPPGSRIGAEAAGVVAALGADVTGFAVGDAVNVLVGGDFPVRGVHAEYVNVPAGAVFRRPGGVDAVTGAAAWLPYLTAYGALGGVRQLLPGDPVLITAAPGGTGVAAVQVARLAGAVPIAVTPSGAQKERLLRAGAAQAIAMDEGDLVERVRELTGGRGARLVFDTEGGPGLARLAGAVGRGGTLVVHGPSEPRSAGWPLHVEEFGPGDVVRDAVRLRRAVAFVDAGLRSGALSPVVDRVFEGLESMAEAHRRVEEGRVGAVVVRVEG</sequence>
<protein>
    <submittedName>
        <fullName evidence="4">Zinc-dependent alcohol dehydrogenase family protein</fullName>
    </submittedName>
</protein>
<dbReference type="EMBL" id="BAAABX010000086">
    <property type="protein sequence ID" value="GAA0436726.1"/>
    <property type="molecule type" value="Genomic_DNA"/>
</dbReference>
<dbReference type="SMART" id="SM00829">
    <property type="entry name" value="PKS_ER"/>
    <property type="match status" value="1"/>
</dbReference>
<evidence type="ECO:0000256" key="1">
    <source>
        <dbReference type="ARBA" id="ARBA00022857"/>
    </source>
</evidence>
<dbReference type="Proteomes" id="UP001500879">
    <property type="component" value="Unassembled WGS sequence"/>
</dbReference>
<reference evidence="4 5" key="1">
    <citation type="journal article" date="2019" name="Int. J. Syst. Evol. Microbiol.">
        <title>The Global Catalogue of Microorganisms (GCM) 10K type strain sequencing project: providing services to taxonomists for standard genome sequencing and annotation.</title>
        <authorList>
            <consortium name="The Broad Institute Genomics Platform"/>
            <consortium name="The Broad Institute Genome Sequencing Center for Infectious Disease"/>
            <person name="Wu L."/>
            <person name="Ma J."/>
        </authorList>
    </citation>
    <scope>NUCLEOTIDE SEQUENCE [LARGE SCALE GENOMIC DNA]</scope>
    <source>
        <strain evidence="4 5">JCM 4788</strain>
    </source>
</reference>
<dbReference type="Pfam" id="PF08240">
    <property type="entry name" value="ADH_N"/>
    <property type="match status" value="1"/>
</dbReference>
<proteinExistence type="predicted"/>
<accession>A0ABN0Z8E6</accession>
<dbReference type="Gene3D" id="3.40.50.720">
    <property type="entry name" value="NAD(P)-binding Rossmann-like Domain"/>
    <property type="match status" value="1"/>
</dbReference>
<keyword evidence="1" id="KW-0521">NADP</keyword>
<organism evidence="4 5">
    <name type="scientific">Streptomyces luteireticuli</name>
    <dbReference type="NCBI Taxonomy" id="173858"/>
    <lineage>
        <taxon>Bacteria</taxon>
        <taxon>Bacillati</taxon>
        <taxon>Actinomycetota</taxon>
        <taxon>Actinomycetes</taxon>
        <taxon>Kitasatosporales</taxon>
        <taxon>Streptomycetaceae</taxon>
        <taxon>Streptomyces</taxon>
    </lineage>
</organism>
<dbReference type="InterPro" id="IPR011032">
    <property type="entry name" value="GroES-like_sf"/>
</dbReference>
<evidence type="ECO:0000313" key="5">
    <source>
        <dbReference type="Proteomes" id="UP001500879"/>
    </source>
</evidence>
<dbReference type="PANTHER" id="PTHR48106:SF18">
    <property type="entry name" value="QUINONE OXIDOREDUCTASE PIG3"/>
    <property type="match status" value="1"/>
</dbReference>
<dbReference type="InterPro" id="IPR020843">
    <property type="entry name" value="ER"/>
</dbReference>
<dbReference type="InterPro" id="IPR036291">
    <property type="entry name" value="NAD(P)-bd_dom_sf"/>
</dbReference>
<dbReference type="SUPFAM" id="SSF51735">
    <property type="entry name" value="NAD(P)-binding Rossmann-fold domains"/>
    <property type="match status" value="1"/>
</dbReference>
<dbReference type="PANTHER" id="PTHR48106">
    <property type="entry name" value="QUINONE OXIDOREDUCTASE PIG3-RELATED"/>
    <property type="match status" value="1"/>
</dbReference>
<keyword evidence="2" id="KW-0560">Oxidoreductase</keyword>
<gene>
    <name evidence="4" type="ORF">GCM10010357_67750</name>
</gene>
<feature type="domain" description="Enoyl reductase (ER)" evidence="3">
    <location>
        <begin position="7"/>
        <end position="316"/>
    </location>
</feature>